<dbReference type="OrthoDB" id="9815709at2"/>
<comment type="similarity">
    <text evidence="1">Belongs to the prokaryotic/mitochondrial release factor family.</text>
</comment>
<dbReference type="Pfam" id="PF00472">
    <property type="entry name" value="RF-1"/>
    <property type="match status" value="1"/>
</dbReference>
<dbReference type="InterPro" id="IPR045853">
    <property type="entry name" value="Pep_chain_release_fac_I_sf"/>
</dbReference>
<feature type="domain" description="Prokaryotic-type class I peptide chain release factors" evidence="3">
    <location>
        <begin position="23"/>
        <end position="39"/>
    </location>
</feature>
<dbReference type="AlphaFoldDB" id="A0A1I3ZA02"/>
<dbReference type="RefSeq" id="WP_091681715.1">
    <property type="nucleotide sequence ID" value="NZ_FOSN01000007.1"/>
</dbReference>
<dbReference type="GO" id="GO:0043022">
    <property type="term" value="F:ribosome binding"/>
    <property type="evidence" value="ECO:0007669"/>
    <property type="project" value="TreeGrafter"/>
</dbReference>
<proteinExistence type="inferred from homology"/>
<dbReference type="STRING" id="1612308.SAMN05444581_107181"/>
<dbReference type="GO" id="GO:0072344">
    <property type="term" value="P:rescue of stalled ribosome"/>
    <property type="evidence" value="ECO:0007669"/>
    <property type="project" value="TreeGrafter"/>
</dbReference>
<evidence type="ECO:0000256" key="2">
    <source>
        <dbReference type="SAM" id="MobiDB-lite"/>
    </source>
</evidence>
<dbReference type="GO" id="GO:0004045">
    <property type="term" value="F:peptidyl-tRNA hydrolase activity"/>
    <property type="evidence" value="ECO:0007669"/>
    <property type="project" value="TreeGrafter"/>
</dbReference>
<dbReference type="GO" id="GO:0003747">
    <property type="term" value="F:translation release factor activity"/>
    <property type="evidence" value="ECO:0007669"/>
    <property type="project" value="InterPro"/>
</dbReference>
<dbReference type="PANTHER" id="PTHR47814:SF1">
    <property type="entry name" value="PEPTIDYL-TRNA HYDROLASE ARFB"/>
    <property type="match status" value="1"/>
</dbReference>
<reference evidence="4 5" key="1">
    <citation type="submission" date="2016-10" db="EMBL/GenBank/DDBJ databases">
        <authorList>
            <person name="de Groot N.N."/>
        </authorList>
    </citation>
    <scope>NUCLEOTIDE SEQUENCE [LARGE SCALE GENOMIC DNA]</scope>
    <source>
        <strain evidence="4 5">NE2</strain>
    </source>
</reference>
<feature type="compositionally biased region" description="Basic residues" evidence="2">
    <location>
        <begin position="107"/>
        <end position="123"/>
    </location>
</feature>
<dbReference type="SUPFAM" id="SSF75620">
    <property type="entry name" value="Release factor"/>
    <property type="match status" value="1"/>
</dbReference>
<accession>A0A1I3ZA02</accession>
<feature type="region of interest" description="Disordered" evidence="2">
    <location>
        <begin position="105"/>
        <end position="140"/>
    </location>
</feature>
<dbReference type="Gene3D" id="3.30.160.20">
    <property type="match status" value="1"/>
</dbReference>
<keyword evidence="5" id="KW-1185">Reference proteome</keyword>
<dbReference type="PANTHER" id="PTHR47814">
    <property type="entry name" value="PEPTIDYL-TRNA HYDROLASE ARFB"/>
    <property type="match status" value="1"/>
</dbReference>
<dbReference type="PROSITE" id="PS00745">
    <property type="entry name" value="RF_PROK_I"/>
    <property type="match status" value="1"/>
</dbReference>
<dbReference type="EMBL" id="FOSN01000007">
    <property type="protein sequence ID" value="SFK40825.1"/>
    <property type="molecule type" value="Genomic_DNA"/>
</dbReference>
<organism evidence="4 5">
    <name type="scientific">Methylocapsa palsarum</name>
    <dbReference type="NCBI Taxonomy" id="1612308"/>
    <lineage>
        <taxon>Bacteria</taxon>
        <taxon>Pseudomonadati</taxon>
        <taxon>Pseudomonadota</taxon>
        <taxon>Alphaproteobacteria</taxon>
        <taxon>Hyphomicrobiales</taxon>
        <taxon>Beijerinckiaceae</taxon>
        <taxon>Methylocapsa</taxon>
    </lineage>
</organism>
<name>A0A1I3ZA02_9HYPH</name>
<sequence length="140" mass="15673">MPKIEVTKDIALEESELEFSFLRASGPGGQNVNKVESAVQLRFDIANSPSLGEAVKRRLERLSGQRCTREGVLVIFAQTHRSQDLNKKTALARLIGLIAEAAEKPKPRIKTRPSLSARKRRVDKKVQRGETKKLRNSPTE</sequence>
<evidence type="ECO:0000313" key="5">
    <source>
        <dbReference type="Proteomes" id="UP000198755"/>
    </source>
</evidence>
<evidence type="ECO:0000313" key="4">
    <source>
        <dbReference type="EMBL" id="SFK40825.1"/>
    </source>
</evidence>
<gene>
    <name evidence="4" type="ORF">SAMN05444581_107181</name>
</gene>
<dbReference type="Proteomes" id="UP000198755">
    <property type="component" value="Unassembled WGS sequence"/>
</dbReference>
<evidence type="ECO:0000256" key="1">
    <source>
        <dbReference type="ARBA" id="ARBA00010835"/>
    </source>
</evidence>
<evidence type="ECO:0000259" key="3">
    <source>
        <dbReference type="PROSITE" id="PS00745"/>
    </source>
</evidence>
<dbReference type="NCBIfam" id="NF006718">
    <property type="entry name" value="PRK09256.1"/>
    <property type="match status" value="1"/>
</dbReference>
<feature type="compositionally biased region" description="Basic and acidic residues" evidence="2">
    <location>
        <begin position="124"/>
        <end position="133"/>
    </location>
</feature>
<protein>
    <submittedName>
        <fullName evidence="4">Ribosome-associated protein</fullName>
    </submittedName>
</protein>
<dbReference type="InterPro" id="IPR000352">
    <property type="entry name" value="Pep_chain_release_fac_I"/>
</dbReference>